<proteinExistence type="predicted"/>
<dbReference type="GO" id="GO:0043805">
    <property type="term" value="F:indolepyruvate ferredoxin oxidoreductase activity"/>
    <property type="evidence" value="ECO:0007669"/>
    <property type="project" value="UniProtKB-UniRule"/>
</dbReference>
<evidence type="ECO:0000259" key="4">
    <source>
        <dbReference type="Pfam" id="PF01855"/>
    </source>
</evidence>
<dbReference type="FunFam" id="3.40.50.970:FF:000039">
    <property type="entry name" value="Indolepyruvate oxidoreductase subunit IorA"/>
    <property type="match status" value="1"/>
</dbReference>
<keyword evidence="3" id="KW-0004">4Fe-4S</keyword>
<dbReference type="Gene3D" id="3.40.50.970">
    <property type="match status" value="2"/>
</dbReference>
<dbReference type="InterPro" id="IPR029061">
    <property type="entry name" value="THDP-binding"/>
</dbReference>
<protein>
    <recommendedName>
        <fullName evidence="3">Indolepyruvate oxidoreductase subunit IorA</fullName>
        <shortName evidence="3">IOR</shortName>
        <ecNumber evidence="3">1.2.7.8</ecNumber>
    </recommendedName>
    <alternativeName>
        <fullName evidence="3">Indolepyruvate ferredoxin oxidoreductase subunit alpha</fullName>
    </alternativeName>
</protein>
<dbReference type="CDD" id="cd07034">
    <property type="entry name" value="TPP_PYR_PFOR_IOR-alpha_like"/>
    <property type="match status" value="1"/>
</dbReference>
<name>A0A3P3XN40_9SPIR</name>
<comment type="function">
    <text evidence="3">Catalyzes the ferredoxin-dependent oxidative decarboxylation of arylpyruvates.</text>
</comment>
<dbReference type="InterPro" id="IPR045025">
    <property type="entry name" value="HACL1-like"/>
</dbReference>
<organism evidence="6">
    <name type="scientific">uncultured spirochete</name>
    <dbReference type="NCBI Taxonomy" id="156406"/>
    <lineage>
        <taxon>Bacteria</taxon>
        <taxon>Pseudomonadati</taxon>
        <taxon>Spirochaetota</taxon>
        <taxon>Spirochaetia</taxon>
        <taxon>Spirochaetales</taxon>
        <taxon>environmental samples</taxon>
    </lineage>
</organism>
<dbReference type="PANTHER" id="PTHR43710">
    <property type="entry name" value="2-HYDROXYACYL-COA LYASE"/>
    <property type="match status" value="1"/>
</dbReference>
<dbReference type="PANTHER" id="PTHR43710:SF5">
    <property type="entry name" value="INDOLEPYRUVATE FERREDOXIN OXIDOREDUCTASE ALPHA SUBUNIT"/>
    <property type="match status" value="1"/>
</dbReference>
<keyword evidence="3" id="KW-0249">Electron transport</keyword>
<evidence type="ECO:0000256" key="3">
    <source>
        <dbReference type="PIRNR" id="PIRNR006439"/>
    </source>
</evidence>
<dbReference type="Pfam" id="PF02775">
    <property type="entry name" value="TPP_enzyme_C"/>
    <property type="match status" value="1"/>
</dbReference>
<keyword evidence="6" id="KW-0670">Pyruvate</keyword>
<sequence>MAQMVFSGDEAVAQAALDAGVAGAFAYPGTPSTEIMEYLQEHIGEAKDAGSSVARAPDGITRVAQWCSNEKTAYESALGVSFVGKRTMVSMKHVGLNVAMDPFVNSALVRIHGGLVAVVADDPSMHSSQNEQDSRLLADFARMPCFEPSNQQEAYDMTRFAFDYSEAHEVPVLVRITTRLAHARASVTTAPAKPATDLGKTTDAYAWTLMPAMARKQWAGLLAKQAAFRADADAASRLELGSKEFGVITCGLGRAYYMENEEDWAQAHGGERPSRLHIGRYPVGMGKIQALVSHVKRVLVIEEGYPYVERDLRGMFGPPVPVAGKMTGEIPLAGELSADSVRAALGLPRREGVAKVAIEVPGRPPQFCQGCPHADSFTALKKALEGEAEFFSASDIGCYALAAQPPWSAIESCVDMGASVGMARGAASVGQKRAIGVIGDSTFYHSGMTNLLDAVRHRSPMTLLILDNGTTGMTGAQPTISATSQLPILLEGLGVEKEHIRVLEAHRRAIDADVAAIREELAYDGVSVIVMVRECIEWLKKARKS</sequence>
<dbReference type="EC" id="1.2.7.8" evidence="3"/>
<dbReference type="Pfam" id="PF01855">
    <property type="entry name" value="POR_N"/>
    <property type="match status" value="1"/>
</dbReference>
<evidence type="ECO:0000259" key="5">
    <source>
        <dbReference type="Pfam" id="PF02775"/>
    </source>
</evidence>
<dbReference type="CDD" id="cd02008">
    <property type="entry name" value="TPP_IOR_alpha"/>
    <property type="match status" value="1"/>
</dbReference>
<comment type="cofactor">
    <cofactor evidence="3">
        <name>[4Fe-4S] cluster</name>
        <dbReference type="ChEBI" id="CHEBI:49883"/>
    </cofactor>
    <text evidence="3">Binds 2 [4Fe-4S] clusters. In this family the first cluster has a non-standard and varying [4Fe-4S] binding motif CX(2)CX(2)CX(4-5)CP.</text>
</comment>
<accession>A0A3P3XN40</accession>
<dbReference type="GO" id="GO:0046872">
    <property type="term" value="F:metal ion binding"/>
    <property type="evidence" value="ECO:0007669"/>
    <property type="project" value="UniProtKB-UniRule"/>
</dbReference>
<dbReference type="GO" id="GO:0030976">
    <property type="term" value="F:thiamine pyrophosphate binding"/>
    <property type="evidence" value="ECO:0007669"/>
    <property type="project" value="InterPro"/>
</dbReference>
<dbReference type="InterPro" id="IPR017721">
    <property type="entry name" value="IorA"/>
</dbReference>
<feature type="domain" description="Pyruvate flavodoxin/ferredoxin oxidoreductase pyrimidine binding" evidence="4">
    <location>
        <begin position="15"/>
        <end position="196"/>
    </location>
</feature>
<evidence type="ECO:0000313" key="6">
    <source>
        <dbReference type="EMBL" id="SLM17702.1"/>
    </source>
</evidence>
<dbReference type="GO" id="GO:0044281">
    <property type="term" value="P:small molecule metabolic process"/>
    <property type="evidence" value="ECO:0007669"/>
    <property type="project" value="UniProtKB-ARBA"/>
</dbReference>
<dbReference type="InterPro" id="IPR011766">
    <property type="entry name" value="TPP_enzyme_TPP-bd"/>
</dbReference>
<evidence type="ECO:0000256" key="2">
    <source>
        <dbReference type="ARBA" id="ARBA00023002"/>
    </source>
</evidence>
<dbReference type="PIRSF" id="PIRSF006439">
    <property type="entry name" value="Indolepyruvate_ferr_oxidored"/>
    <property type="match status" value="1"/>
</dbReference>
<keyword evidence="1 3" id="KW-0479">Metal-binding</keyword>
<feature type="domain" description="Thiamine pyrophosphate enzyme TPP-binding" evidence="5">
    <location>
        <begin position="395"/>
        <end position="481"/>
    </location>
</feature>
<keyword evidence="2 3" id="KW-0560">Oxidoreductase</keyword>
<evidence type="ECO:0000256" key="1">
    <source>
        <dbReference type="ARBA" id="ARBA00022723"/>
    </source>
</evidence>
<dbReference type="GO" id="GO:0051539">
    <property type="term" value="F:4 iron, 4 sulfur cluster binding"/>
    <property type="evidence" value="ECO:0007669"/>
    <property type="project" value="UniProtKB-UniRule"/>
</dbReference>
<reference evidence="6" key="1">
    <citation type="submission" date="2017-02" db="EMBL/GenBank/DDBJ databases">
        <authorList>
            <person name="Regsiter A."/>
            <person name="William W."/>
        </authorList>
    </citation>
    <scope>NUCLEOTIDE SEQUENCE</scope>
    <source>
        <strain evidence="6">BdmA 4</strain>
    </source>
</reference>
<keyword evidence="3" id="KW-0411">Iron-sulfur</keyword>
<comment type="catalytic activity">
    <reaction evidence="3">
        <text>indole-3-pyruvate + 2 oxidized [2Fe-2S]-[ferredoxin] + CoA = (indol-3-yl)acetyl-CoA + 2 reduced [2Fe-2S]-[ferredoxin] + CO2 + H(+)</text>
        <dbReference type="Rhea" id="RHEA:12645"/>
        <dbReference type="Rhea" id="RHEA-COMP:10000"/>
        <dbReference type="Rhea" id="RHEA-COMP:10001"/>
        <dbReference type="ChEBI" id="CHEBI:15378"/>
        <dbReference type="ChEBI" id="CHEBI:16526"/>
        <dbReference type="ChEBI" id="CHEBI:17640"/>
        <dbReference type="ChEBI" id="CHEBI:33737"/>
        <dbReference type="ChEBI" id="CHEBI:33738"/>
        <dbReference type="ChEBI" id="CHEBI:57271"/>
        <dbReference type="ChEBI" id="CHEBI:57287"/>
        <dbReference type="EC" id="1.2.7.8"/>
    </reaction>
</comment>
<keyword evidence="3" id="KW-0813">Transport</keyword>
<dbReference type="AlphaFoldDB" id="A0A3P3XN40"/>
<dbReference type="EMBL" id="FWDO01000004">
    <property type="protein sequence ID" value="SLM17702.1"/>
    <property type="molecule type" value="Genomic_DNA"/>
</dbReference>
<gene>
    <name evidence="6" type="ORF">SPIRO4BDMA_40271</name>
</gene>
<dbReference type="InterPro" id="IPR002880">
    <property type="entry name" value="Pyrv_Fd/Flavodoxin_OxRdtase_N"/>
</dbReference>
<dbReference type="SUPFAM" id="SSF52518">
    <property type="entry name" value="Thiamin diphosphate-binding fold (THDP-binding)"/>
    <property type="match status" value="2"/>
</dbReference>
<keyword evidence="3" id="KW-0408">Iron</keyword>